<dbReference type="Gene3D" id="3.90.1570.10">
    <property type="entry name" value="tt1808, chain A"/>
    <property type="match status" value="1"/>
</dbReference>
<dbReference type="PANTHER" id="PTHR33352:SF2">
    <property type="entry name" value="SLL0995 PROTEIN"/>
    <property type="match status" value="1"/>
</dbReference>
<dbReference type="Proteomes" id="UP001576776">
    <property type="component" value="Unassembled WGS sequence"/>
</dbReference>
<evidence type="ECO:0000259" key="2">
    <source>
        <dbReference type="Pfam" id="PF05685"/>
    </source>
</evidence>
<gene>
    <name evidence="3" type="ORF">ACE1B6_09470</name>
</gene>
<dbReference type="CDD" id="cd06260">
    <property type="entry name" value="DUF820-like"/>
    <property type="match status" value="1"/>
</dbReference>
<name>A0ABV4Y9J5_9CYAN</name>
<evidence type="ECO:0000313" key="3">
    <source>
        <dbReference type="EMBL" id="MFB2935497.1"/>
    </source>
</evidence>
<evidence type="ECO:0000313" key="4">
    <source>
        <dbReference type="Proteomes" id="UP001576776"/>
    </source>
</evidence>
<dbReference type="InterPro" id="IPR008538">
    <property type="entry name" value="Uma2"/>
</dbReference>
<reference evidence="3 4" key="1">
    <citation type="submission" date="2024-09" db="EMBL/GenBank/DDBJ databases">
        <title>Floridaenema gen nov. (Aerosakkonemataceae, Aerosakkonematales ord. nov., Cyanobacteria) from benthic tropical and subtropical fresh waters, with the description of four new species.</title>
        <authorList>
            <person name="Moretto J.A."/>
            <person name="Berthold D.E."/>
            <person name="Lefler F.W."/>
            <person name="Huang I.-S."/>
            <person name="Laughinghouse H. IV."/>
        </authorList>
    </citation>
    <scope>NUCLEOTIDE SEQUENCE [LARGE SCALE GENOMIC DNA]</scope>
    <source>
        <strain evidence="3 4">BLCC-F154</strain>
    </source>
</reference>
<keyword evidence="3" id="KW-0255">Endonuclease</keyword>
<keyword evidence="3" id="KW-0378">Hydrolase</keyword>
<dbReference type="EMBL" id="JBHFNS010000041">
    <property type="protein sequence ID" value="MFB2935497.1"/>
    <property type="molecule type" value="Genomic_DNA"/>
</dbReference>
<feature type="domain" description="Putative restriction endonuclease" evidence="2">
    <location>
        <begin position="42"/>
        <end position="145"/>
    </location>
</feature>
<keyword evidence="1" id="KW-0175">Coiled coil</keyword>
<dbReference type="RefSeq" id="WP_413257012.1">
    <property type="nucleotide sequence ID" value="NZ_JBHFNS010000041.1"/>
</dbReference>
<dbReference type="InterPro" id="IPR011335">
    <property type="entry name" value="Restrct_endonuc-II-like"/>
</dbReference>
<protein>
    <submittedName>
        <fullName evidence="3">Uma2 family endonuclease</fullName>
    </submittedName>
</protein>
<dbReference type="InterPro" id="IPR012296">
    <property type="entry name" value="Nuclease_put_TT1808"/>
</dbReference>
<dbReference type="PANTHER" id="PTHR33352">
    <property type="entry name" value="SLR1095 PROTEIN"/>
    <property type="match status" value="1"/>
</dbReference>
<evidence type="ECO:0000256" key="1">
    <source>
        <dbReference type="SAM" id="Coils"/>
    </source>
</evidence>
<dbReference type="GO" id="GO:0004519">
    <property type="term" value="F:endonuclease activity"/>
    <property type="evidence" value="ECO:0007669"/>
    <property type="project" value="UniProtKB-KW"/>
</dbReference>
<dbReference type="SUPFAM" id="SSF52980">
    <property type="entry name" value="Restriction endonuclease-like"/>
    <property type="match status" value="1"/>
</dbReference>
<organism evidence="3 4">
    <name type="scientific">Floridaenema fluviatile BLCC-F154</name>
    <dbReference type="NCBI Taxonomy" id="3153640"/>
    <lineage>
        <taxon>Bacteria</taxon>
        <taxon>Bacillati</taxon>
        <taxon>Cyanobacteriota</taxon>
        <taxon>Cyanophyceae</taxon>
        <taxon>Oscillatoriophycideae</taxon>
        <taxon>Aerosakkonematales</taxon>
        <taxon>Aerosakkonemataceae</taxon>
        <taxon>Floridanema</taxon>
        <taxon>Floridanema fluviatile</taxon>
    </lineage>
</organism>
<proteinExistence type="predicted"/>
<feature type="coiled-coil region" evidence="1">
    <location>
        <begin position="185"/>
        <end position="233"/>
    </location>
</feature>
<comment type="caution">
    <text evidence="3">The sequence shown here is derived from an EMBL/GenBank/DDBJ whole genome shotgun (WGS) entry which is preliminary data.</text>
</comment>
<keyword evidence="3" id="KW-0540">Nuclease</keyword>
<accession>A0ABV4Y9J5</accession>
<keyword evidence="4" id="KW-1185">Reference proteome</keyword>
<sequence>MVKIPTRQEIIYPERDGNPMSDNTKQFRWITTIQGGLDGLFRDDPNVFVAGDLLWYPVEGDNKTRCAPDAMVVFGRPKGDRGSYLQWREDNIAPQVVFEVLSPGNTLTEMAKKLAFYDRYGVEEYYLYDPDKVDLSGWVRSSSNGRLEVIDSIANWVSPRLGIRFDLSGEELQIFAPSGQRFATYVELQIAREEEQRQKEIAQTRAEEAEALLEAERQRVQALEARLRELGIEPE</sequence>
<dbReference type="Pfam" id="PF05685">
    <property type="entry name" value="Uma2"/>
    <property type="match status" value="1"/>
</dbReference>